<name>A0A1W6KFB8_9GAMM</name>
<dbReference type="GO" id="GO:0015293">
    <property type="term" value="F:symporter activity"/>
    <property type="evidence" value="ECO:0007669"/>
    <property type="project" value="UniProtKB-KW"/>
</dbReference>
<evidence type="ECO:0000313" key="8">
    <source>
        <dbReference type="EMBL" id="ARM86100.1"/>
    </source>
</evidence>
<keyword evidence="2 6" id="KW-0813">Transport</keyword>
<dbReference type="NCBIfam" id="NF037979">
    <property type="entry name" value="Na_transp"/>
    <property type="match status" value="1"/>
</dbReference>
<organism evidence="8 9">
    <name type="scientific">Marinobacter salarius</name>
    <dbReference type="NCBI Taxonomy" id="1420917"/>
    <lineage>
        <taxon>Bacteria</taxon>
        <taxon>Pseudomonadati</taxon>
        <taxon>Pseudomonadota</taxon>
        <taxon>Gammaproteobacteria</taxon>
        <taxon>Pseudomonadales</taxon>
        <taxon>Marinobacteraceae</taxon>
        <taxon>Marinobacter</taxon>
    </lineage>
</organism>
<feature type="transmembrane region" description="Helical" evidence="7">
    <location>
        <begin position="144"/>
        <end position="170"/>
    </location>
</feature>
<dbReference type="GeneID" id="77257993"/>
<evidence type="ECO:0000256" key="1">
    <source>
        <dbReference type="ARBA" id="ARBA00004141"/>
    </source>
</evidence>
<feature type="transmembrane region" description="Helical" evidence="7">
    <location>
        <begin position="402"/>
        <end position="420"/>
    </location>
</feature>
<comment type="subcellular location">
    <subcellularLocation>
        <location evidence="1">Membrane</location>
        <topology evidence="1">Multi-pass membrane protein</topology>
    </subcellularLocation>
</comment>
<evidence type="ECO:0000313" key="9">
    <source>
        <dbReference type="Proteomes" id="UP000193100"/>
    </source>
</evidence>
<feature type="transmembrane region" description="Helical" evidence="7">
    <location>
        <begin position="313"/>
        <end position="334"/>
    </location>
</feature>
<keyword evidence="5 7" id="KW-0472">Membrane</keyword>
<gene>
    <name evidence="8" type="ORF">MARSALSMR5_04080</name>
</gene>
<dbReference type="STRING" id="1420917.AU15_19480"/>
<feature type="transmembrane region" description="Helical" evidence="7">
    <location>
        <begin position="182"/>
        <end position="214"/>
    </location>
</feature>
<dbReference type="RefSeq" id="WP_085681916.1">
    <property type="nucleotide sequence ID" value="NZ_CP020931.1"/>
</dbReference>
<dbReference type="Proteomes" id="UP000193100">
    <property type="component" value="Chromosome"/>
</dbReference>
<keyword evidence="6" id="KW-0769">Symport</keyword>
<feature type="transmembrane region" description="Helical" evidence="7">
    <location>
        <begin position="12"/>
        <end position="35"/>
    </location>
</feature>
<evidence type="ECO:0000256" key="5">
    <source>
        <dbReference type="ARBA" id="ARBA00023136"/>
    </source>
</evidence>
<sequence>MTGSKSTPAHRGLWSSRMAFILAATGSAVGLGNIWKFPYVTGENGGGAFVLVYLLCIAIVGIPIMMAEVYIGRSGRHNPITSFRLVAERNLASPVWRISAIVGVLAAFIILSFYSVIGGWAASYVGHAAMGDFTGQSADAIGELFGGLLASPVTLLIWHTIFMALVIFVVARGLKSGLERAVTILMPALFVLLLVAVGYATTTGHFGAAVAFLFTPDFGALTMDGVLVALGHAFFTLSLGMAIMMAYGSYLGDDVSVGRTAVTVSIMDTVVALMAGLAIFPVVFANGLEAGAGPGLIFQTLPLAFGQMPMGSIFGALFFVLLLFAAWTSAISLLEPVVEWLEDKLIVGRVGSTVVVGVACWLLGIASILSLNEWSGFAPLGMFERFEGNTIFDLLDFFTANVMLPLSGLLTALFVGWCVAKESLQSNLALSGGSFALWYNLVRFVTPVAVAIVFVYNLIS</sequence>
<dbReference type="AlphaFoldDB" id="A0A1W6KFB8"/>
<dbReference type="GO" id="GO:0016020">
    <property type="term" value="C:membrane"/>
    <property type="evidence" value="ECO:0007669"/>
    <property type="project" value="UniProtKB-SubCell"/>
</dbReference>
<feature type="transmembrane region" description="Helical" evidence="7">
    <location>
        <begin position="441"/>
        <end position="459"/>
    </location>
</feature>
<evidence type="ECO:0000256" key="3">
    <source>
        <dbReference type="ARBA" id="ARBA00022692"/>
    </source>
</evidence>
<dbReference type="PANTHER" id="PTHR42948">
    <property type="entry name" value="TRANSPORTER"/>
    <property type="match status" value="1"/>
</dbReference>
<reference evidence="8 9" key="1">
    <citation type="submission" date="2017-04" db="EMBL/GenBank/DDBJ databases">
        <title>Genome Sequence of Marinobacter salarius strain SMR5 Isolated from a culture of the Diatom Skeletonema marinoi.</title>
        <authorList>
            <person name="Topel M."/>
            <person name="Pinder M.I.M."/>
            <person name="Johansson O.N."/>
            <person name="Kourtchenko O."/>
            <person name="Godhe A."/>
            <person name="Clarke A.K."/>
        </authorList>
    </citation>
    <scope>NUCLEOTIDE SEQUENCE [LARGE SCALE GENOMIC DNA]</scope>
    <source>
        <strain evidence="8 9">SMR5</strain>
    </source>
</reference>
<dbReference type="EMBL" id="CP020931">
    <property type="protein sequence ID" value="ARM86100.1"/>
    <property type="molecule type" value="Genomic_DNA"/>
</dbReference>
<feature type="transmembrane region" description="Helical" evidence="7">
    <location>
        <begin position="98"/>
        <end position="124"/>
    </location>
</feature>
<feature type="transmembrane region" description="Helical" evidence="7">
    <location>
        <begin position="226"/>
        <end position="248"/>
    </location>
</feature>
<evidence type="ECO:0000256" key="6">
    <source>
        <dbReference type="RuleBase" id="RU003732"/>
    </source>
</evidence>
<dbReference type="PROSITE" id="PS00610">
    <property type="entry name" value="NA_NEUROTRAN_SYMP_1"/>
    <property type="match status" value="1"/>
</dbReference>
<feature type="transmembrane region" description="Helical" evidence="7">
    <location>
        <begin position="260"/>
        <end position="284"/>
    </location>
</feature>
<dbReference type="PROSITE" id="PS50267">
    <property type="entry name" value="NA_NEUROTRAN_SYMP_3"/>
    <property type="match status" value="1"/>
</dbReference>
<accession>A0A1W6KFB8</accession>
<feature type="transmembrane region" description="Helical" evidence="7">
    <location>
        <begin position="346"/>
        <end position="369"/>
    </location>
</feature>
<comment type="similarity">
    <text evidence="6">Belongs to the sodium:neurotransmitter symporter (SNF) (TC 2.A.22) family.</text>
</comment>
<dbReference type="Pfam" id="PF00209">
    <property type="entry name" value="SNF"/>
    <property type="match status" value="2"/>
</dbReference>
<dbReference type="CDD" id="cd10336">
    <property type="entry name" value="SLC6sbd_Tyt1-Like"/>
    <property type="match status" value="1"/>
</dbReference>
<evidence type="ECO:0000256" key="4">
    <source>
        <dbReference type="ARBA" id="ARBA00022989"/>
    </source>
</evidence>
<evidence type="ECO:0000256" key="7">
    <source>
        <dbReference type="SAM" id="Phobius"/>
    </source>
</evidence>
<dbReference type="InterPro" id="IPR000175">
    <property type="entry name" value="Na/ntran_symport"/>
</dbReference>
<keyword evidence="3 6" id="KW-0812">Transmembrane</keyword>
<dbReference type="SUPFAM" id="SSF161070">
    <property type="entry name" value="SNF-like"/>
    <property type="match status" value="1"/>
</dbReference>
<proteinExistence type="inferred from homology"/>
<feature type="transmembrane region" description="Helical" evidence="7">
    <location>
        <begin position="47"/>
        <end position="71"/>
    </location>
</feature>
<protein>
    <recommendedName>
        <fullName evidence="6">Transporter</fullName>
    </recommendedName>
</protein>
<evidence type="ECO:0000256" key="2">
    <source>
        <dbReference type="ARBA" id="ARBA00022448"/>
    </source>
</evidence>
<dbReference type="InterPro" id="IPR037272">
    <property type="entry name" value="SNS_sf"/>
</dbReference>
<dbReference type="PRINTS" id="PR00176">
    <property type="entry name" value="NANEUSMPORT"/>
</dbReference>
<dbReference type="PANTHER" id="PTHR42948:SF1">
    <property type="entry name" value="TRANSPORTER"/>
    <property type="match status" value="1"/>
</dbReference>
<keyword evidence="4 7" id="KW-1133">Transmembrane helix</keyword>
<dbReference type="InterPro" id="IPR047218">
    <property type="entry name" value="YocR/YhdH-like"/>
</dbReference>